<organism evidence="2 3">
    <name type="scientific">Pleurodeles waltl</name>
    <name type="common">Iberian ribbed newt</name>
    <dbReference type="NCBI Taxonomy" id="8319"/>
    <lineage>
        <taxon>Eukaryota</taxon>
        <taxon>Metazoa</taxon>
        <taxon>Chordata</taxon>
        <taxon>Craniata</taxon>
        <taxon>Vertebrata</taxon>
        <taxon>Euteleostomi</taxon>
        <taxon>Amphibia</taxon>
        <taxon>Batrachia</taxon>
        <taxon>Caudata</taxon>
        <taxon>Salamandroidea</taxon>
        <taxon>Salamandridae</taxon>
        <taxon>Pleurodelinae</taxon>
        <taxon>Pleurodeles</taxon>
    </lineage>
</organism>
<accession>A0AAV7PQU8</accession>
<comment type="caution">
    <text evidence="2">The sequence shown here is derived from an EMBL/GenBank/DDBJ whole genome shotgun (WGS) entry which is preliminary data.</text>
</comment>
<dbReference type="EMBL" id="JANPWB010000011">
    <property type="protein sequence ID" value="KAJ1128113.1"/>
    <property type="molecule type" value="Genomic_DNA"/>
</dbReference>
<evidence type="ECO:0000256" key="1">
    <source>
        <dbReference type="SAM" id="MobiDB-lite"/>
    </source>
</evidence>
<proteinExistence type="predicted"/>
<name>A0AAV7PQU8_PLEWA</name>
<dbReference type="Proteomes" id="UP001066276">
    <property type="component" value="Chromosome 7"/>
</dbReference>
<dbReference type="AlphaFoldDB" id="A0AAV7PQU8"/>
<evidence type="ECO:0000313" key="3">
    <source>
        <dbReference type="Proteomes" id="UP001066276"/>
    </source>
</evidence>
<gene>
    <name evidence="2" type="ORF">NDU88_006492</name>
</gene>
<feature type="region of interest" description="Disordered" evidence="1">
    <location>
        <begin position="1"/>
        <end position="22"/>
    </location>
</feature>
<feature type="region of interest" description="Disordered" evidence="1">
    <location>
        <begin position="61"/>
        <end position="92"/>
    </location>
</feature>
<reference evidence="2" key="1">
    <citation type="journal article" date="2022" name="bioRxiv">
        <title>Sequencing and chromosome-scale assembly of the giantPleurodeles waltlgenome.</title>
        <authorList>
            <person name="Brown T."/>
            <person name="Elewa A."/>
            <person name="Iarovenko S."/>
            <person name="Subramanian E."/>
            <person name="Araus A.J."/>
            <person name="Petzold A."/>
            <person name="Susuki M."/>
            <person name="Suzuki K.-i.T."/>
            <person name="Hayashi T."/>
            <person name="Toyoda A."/>
            <person name="Oliveira C."/>
            <person name="Osipova E."/>
            <person name="Leigh N.D."/>
            <person name="Simon A."/>
            <person name="Yun M.H."/>
        </authorList>
    </citation>
    <scope>NUCLEOTIDE SEQUENCE</scope>
    <source>
        <strain evidence="2">20211129_DDA</strain>
        <tissue evidence="2">Liver</tissue>
    </source>
</reference>
<keyword evidence="3" id="KW-1185">Reference proteome</keyword>
<sequence>MVRAQRYLGLRPNEAGGRSPFTSVGGALGEGVPVPLRSGGVLAGSPVAMGARAAAKRCSRSLEGDEARRDRLLPGGELSVRPGITPPKSYPNIRNRDFRVRYYRIVAQSSPKASGVRDCKSRD</sequence>
<feature type="compositionally biased region" description="Basic and acidic residues" evidence="1">
    <location>
        <begin position="61"/>
        <end position="72"/>
    </location>
</feature>
<protein>
    <submittedName>
        <fullName evidence="2">Uncharacterized protein</fullName>
    </submittedName>
</protein>
<evidence type="ECO:0000313" key="2">
    <source>
        <dbReference type="EMBL" id="KAJ1128113.1"/>
    </source>
</evidence>